<sequence>MIVTFKTKAYADITLFGDVAVHLLKLMGHSGTVPGAIQAEDVNDYKQRLEQAVNRAKANDEGNTDNEDEDNPPVSISKRALPLIELFDAAAKADADIMWE</sequence>
<protein>
    <submittedName>
        <fullName evidence="2">DUF1840 domain-containing protein</fullName>
    </submittedName>
</protein>
<gene>
    <name evidence="2" type="ORF">GCM10008964_13460</name>
</gene>
<dbReference type="Pfam" id="PF08895">
    <property type="entry name" value="DUF1840"/>
    <property type="match status" value="1"/>
</dbReference>
<comment type="caution">
    <text evidence="2">The sequence shown here is derived from an EMBL/GenBank/DDBJ whole genome shotgun (WGS) entry which is preliminary data.</text>
</comment>
<dbReference type="Proteomes" id="UP001501476">
    <property type="component" value="Unassembled WGS sequence"/>
</dbReference>
<dbReference type="RefSeq" id="WP_286304643.1">
    <property type="nucleotide sequence ID" value="NZ_AP027741.1"/>
</dbReference>
<accession>A0ABP3D4K7</accession>
<feature type="region of interest" description="Disordered" evidence="1">
    <location>
        <begin position="55"/>
        <end position="75"/>
    </location>
</feature>
<evidence type="ECO:0000256" key="1">
    <source>
        <dbReference type="SAM" id="MobiDB-lite"/>
    </source>
</evidence>
<dbReference type="InterPro" id="IPR014991">
    <property type="entry name" value="DUF1840"/>
</dbReference>
<dbReference type="EMBL" id="BAAADG010000004">
    <property type="protein sequence ID" value="GAA0223177.1"/>
    <property type="molecule type" value="Genomic_DNA"/>
</dbReference>
<proteinExistence type="predicted"/>
<reference evidence="3" key="1">
    <citation type="journal article" date="2019" name="Int. J. Syst. Evol. Microbiol.">
        <title>The Global Catalogue of Microorganisms (GCM) 10K type strain sequencing project: providing services to taxonomists for standard genome sequencing and annotation.</title>
        <authorList>
            <consortium name="The Broad Institute Genomics Platform"/>
            <consortium name="The Broad Institute Genome Sequencing Center for Infectious Disease"/>
            <person name="Wu L."/>
            <person name="Ma J."/>
        </authorList>
    </citation>
    <scope>NUCLEOTIDE SEQUENCE [LARGE SCALE GENOMIC DNA]</scope>
    <source>
        <strain evidence="3">JCM 6886</strain>
    </source>
</reference>
<evidence type="ECO:0000313" key="2">
    <source>
        <dbReference type="EMBL" id="GAA0223177.1"/>
    </source>
</evidence>
<feature type="compositionally biased region" description="Acidic residues" evidence="1">
    <location>
        <begin position="62"/>
        <end position="71"/>
    </location>
</feature>
<evidence type="ECO:0000313" key="3">
    <source>
        <dbReference type="Proteomes" id="UP001501476"/>
    </source>
</evidence>
<keyword evidence="3" id="KW-1185">Reference proteome</keyword>
<organism evidence="2 3">
    <name type="scientific">Methylophaga marina</name>
    <dbReference type="NCBI Taxonomy" id="45495"/>
    <lineage>
        <taxon>Bacteria</taxon>
        <taxon>Pseudomonadati</taxon>
        <taxon>Pseudomonadota</taxon>
        <taxon>Gammaproteobacteria</taxon>
        <taxon>Thiotrichales</taxon>
        <taxon>Piscirickettsiaceae</taxon>
        <taxon>Methylophaga</taxon>
    </lineage>
</organism>
<name>A0ABP3D4K7_9GAMM</name>